<organism evidence="3">
    <name type="scientific">Candidatus Improbicoccus pseudotrichonymphae</name>
    <dbReference type="NCBI Taxonomy" id="3033792"/>
    <lineage>
        <taxon>Bacteria</taxon>
        <taxon>Bacillati</taxon>
        <taxon>Bacillota</taxon>
        <taxon>Clostridia</taxon>
        <taxon>Candidatus Improbicoccus</taxon>
    </lineage>
</organism>
<gene>
    <name evidence="3" type="ORF">CfP315_0943</name>
</gene>
<proteinExistence type="predicted"/>
<dbReference type="KEGG" id="ips:CfP315_0943"/>
<name>A0AA48I913_9FIRM</name>
<reference evidence="3" key="1">
    <citation type="journal article" date="2023" name="ISME J.">
        <title>Emergence of putative energy parasites within Clostridia revealed by genome analysis of a novel endosymbiotic clade.</title>
        <authorList>
            <person name="Takahashi K."/>
            <person name="Kuwahara H."/>
            <person name="Horikawa Y."/>
            <person name="Izawa K."/>
            <person name="Kato D."/>
            <person name="Inagaki T."/>
            <person name="Yuki M."/>
            <person name="Ohkuma M."/>
            <person name="Hongoh Y."/>
        </authorList>
    </citation>
    <scope>NUCLEOTIDE SEQUENCE</scope>
    <source>
        <strain evidence="3">CfP3-15</strain>
    </source>
</reference>
<dbReference type="Proteomes" id="UP001337580">
    <property type="component" value="Chromosome"/>
</dbReference>
<keyword evidence="2" id="KW-0472">Membrane</keyword>
<evidence type="ECO:0000256" key="1">
    <source>
        <dbReference type="SAM" id="MobiDB-lite"/>
    </source>
</evidence>
<keyword evidence="2" id="KW-1133">Transmembrane helix</keyword>
<dbReference type="AlphaFoldDB" id="A0AA48I913"/>
<feature type="region of interest" description="Disordered" evidence="1">
    <location>
        <begin position="58"/>
        <end position="78"/>
    </location>
</feature>
<keyword evidence="2" id="KW-0812">Transmembrane</keyword>
<accession>A0AA48I913</accession>
<feature type="transmembrane region" description="Helical" evidence="2">
    <location>
        <begin position="21"/>
        <end position="39"/>
    </location>
</feature>
<evidence type="ECO:0000256" key="2">
    <source>
        <dbReference type="SAM" id="Phobius"/>
    </source>
</evidence>
<sequence>MKKEKISNNENNKKISKNNKIISSILAITMCCQSLVGAVKPDGQPVDIKEMDSKKTVEIMEGKDKNEDESKKNDAVDKSEGFSSLAETIFGVGVSGAIILGLYYIYNAIKSKVEPGDEPPEVELDAEPSEVKLLNNEPKVIEPKTGTGKVEIGGESYETHNIGEKNGNDIGFKNLVVETGDGDLGVSLGIPEFVNEVTQDESEILSQVRVKSDYENKIDGLSDYSKFIVAITEGEESFSNYLKNNSIINPTIGDVVKHACKLLADQKDPEFCLINACVRLVFNYRYVHFLISEELAPYLEKKPPVQLL</sequence>
<protein>
    <submittedName>
        <fullName evidence="3">Uncharacterized protein</fullName>
    </submittedName>
</protein>
<feature type="transmembrane region" description="Helical" evidence="2">
    <location>
        <begin position="88"/>
        <end position="106"/>
    </location>
</feature>
<dbReference type="EMBL" id="AP027924">
    <property type="protein sequence ID" value="BED92318.1"/>
    <property type="molecule type" value="Genomic_DNA"/>
</dbReference>
<evidence type="ECO:0000313" key="3">
    <source>
        <dbReference type="EMBL" id="BED92318.1"/>
    </source>
</evidence>